<dbReference type="RefSeq" id="WP_136449069.1">
    <property type="nucleotide sequence ID" value="NZ_SSXH01000552.1"/>
</dbReference>
<gene>
    <name evidence="1" type="ORF">E7Y31_17845</name>
</gene>
<sequence length="81" mass="8503">MSAAVADASLAPASRRNPMRWIVFAVVLGVNVMDGLDATIVNIAGPTIHLDLGGGTNTVQWLSAGYTLTFGRTAHRRRPAG</sequence>
<protein>
    <submittedName>
        <fullName evidence="1">MFS transporter</fullName>
    </submittedName>
</protein>
<comment type="caution">
    <text evidence="1">The sequence shown here is derived from an EMBL/GenBank/DDBJ whole genome shotgun (WGS) entry which is preliminary data.</text>
</comment>
<evidence type="ECO:0000313" key="2">
    <source>
        <dbReference type="Proteomes" id="UP000305282"/>
    </source>
</evidence>
<reference evidence="1 2" key="1">
    <citation type="submission" date="2019-04" db="EMBL/GenBank/DDBJ databases">
        <title>Draft genome sequences for three unisolated Alnus-infective Frankia Sp+ strains, AgTrS, AiOr and AvVan, the first sequenced Frankia strains able to sporulate in-planta.</title>
        <authorList>
            <person name="Bethencourt L."/>
            <person name="Vautrin F."/>
            <person name="Taib N."/>
            <person name="Dubost A."/>
            <person name="Castro-Garcia L."/>
            <person name="Imbaud O."/>
            <person name="Abrouk D."/>
            <person name="Fournier P."/>
            <person name="Briolay J."/>
            <person name="Nguyen A."/>
            <person name="Normand P."/>
            <person name="Fernandez M.P."/>
            <person name="Brochier-Armanet C."/>
            <person name="Herrera-Belaroussi A."/>
        </authorList>
    </citation>
    <scope>NUCLEOTIDE SEQUENCE [LARGE SCALE GENOMIC DNA]</scope>
    <source>
        <strain evidence="1 2">AvVan</strain>
    </source>
</reference>
<organism evidence="1 2">
    <name type="scientific">Candidatus Frankia alpina</name>
    <dbReference type="NCBI Taxonomy" id="2699483"/>
    <lineage>
        <taxon>Bacteria</taxon>
        <taxon>Bacillati</taxon>
        <taxon>Actinomycetota</taxon>
        <taxon>Actinomycetes</taxon>
        <taxon>Frankiales</taxon>
        <taxon>Frankiaceae</taxon>
        <taxon>Frankia</taxon>
    </lineage>
</organism>
<dbReference type="InterPro" id="IPR036259">
    <property type="entry name" value="MFS_trans_sf"/>
</dbReference>
<accession>A0A4S5DYE5</accession>
<keyword evidence="2" id="KW-1185">Reference proteome</keyword>
<name>A0A4S5DYE5_9ACTN</name>
<dbReference type="EMBL" id="SSXH01000552">
    <property type="protein sequence ID" value="THJ63988.1"/>
    <property type="molecule type" value="Genomic_DNA"/>
</dbReference>
<dbReference type="Proteomes" id="UP000305282">
    <property type="component" value="Unassembled WGS sequence"/>
</dbReference>
<proteinExistence type="predicted"/>
<dbReference type="OrthoDB" id="7375466at2"/>
<dbReference type="AlphaFoldDB" id="A0A4S5DYE5"/>
<evidence type="ECO:0000313" key="1">
    <source>
        <dbReference type="EMBL" id="THJ63988.1"/>
    </source>
</evidence>
<dbReference type="SUPFAM" id="SSF103473">
    <property type="entry name" value="MFS general substrate transporter"/>
    <property type="match status" value="1"/>
</dbReference>